<organism evidence="1 2">
    <name type="scientific">Persea americana</name>
    <name type="common">Avocado</name>
    <dbReference type="NCBI Taxonomy" id="3435"/>
    <lineage>
        <taxon>Eukaryota</taxon>
        <taxon>Viridiplantae</taxon>
        <taxon>Streptophyta</taxon>
        <taxon>Embryophyta</taxon>
        <taxon>Tracheophyta</taxon>
        <taxon>Spermatophyta</taxon>
        <taxon>Magnoliopsida</taxon>
        <taxon>Magnoliidae</taxon>
        <taxon>Laurales</taxon>
        <taxon>Lauraceae</taxon>
        <taxon>Persea</taxon>
    </lineage>
</organism>
<evidence type="ECO:0000313" key="2">
    <source>
        <dbReference type="Proteomes" id="UP001234297"/>
    </source>
</evidence>
<dbReference type="Proteomes" id="UP001234297">
    <property type="component" value="Chromosome 6"/>
</dbReference>
<keyword evidence="2" id="KW-1185">Reference proteome</keyword>
<dbReference type="EMBL" id="CM056814">
    <property type="protein sequence ID" value="KAJ8626511.1"/>
    <property type="molecule type" value="Genomic_DNA"/>
</dbReference>
<protein>
    <submittedName>
        <fullName evidence="1">Uncharacterized protein</fullName>
    </submittedName>
</protein>
<name>A0ACC2L040_PERAE</name>
<reference evidence="1 2" key="1">
    <citation type="journal article" date="2022" name="Hortic Res">
        <title>A haplotype resolved chromosomal level avocado genome allows analysis of novel avocado genes.</title>
        <authorList>
            <person name="Nath O."/>
            <person name="Fletcher S.J."/>
            <person name="Hayward A."/>
            <person name="Shaw L.M."/>
            <person name="Masouleh A.K."/>
            <person name="Furtado A."/>
            <person name="Henry R.J."/>
            <person name="Mitter N."/>
        </authorList>
    </citation>
    <scope>NUCLEOTIDE SEQUENCE [LARGE SCALE GENOMIC DNA]</scope>
    <source>
        <strain evidence="2">cv. Hass</strain>
    </source>
</reference>
<gene>
    <name evidence="1" type="ORF">MRB53_019818</name>
</gene>
<proteinExistence type="predicted"/>
<sequence>MLGEEMDEEMEDVFQKSFQCLEIDLEYEFDASRFFDFTRPESLAEARAAELWFETAASYPPSPFIAKLNLREDVVIRNSNVFSKPNDVEHSNPITTYSEIDMEPRFSAPKENGGWVFPDQITKGMFIAKTRSVFKAPFSSGSTLMKPTASQLAKQNRPREIKGPRQFIQRLQKPLVQKHERSLENPSKNESQASKRQRLEGGQSWKVYDIKQQTNLIHKVSKKQDEPIHDSTEQCRLKLTIPRGPELVTSQRARRMRPKTTTEVGEHVVSAAPMFKAWPLNKKILEAPSMLLPQKSTPRIPKFQEFDLKTSKRATQHLLTASSSLPSSRNSDNVVHKHKSDFLKKLDTKDTKRSQHQDHIPSQPQKRMLNDDLRLEENETIPKFKARPLNKKILLSKGDIGVFCTSKRETTVPREFTFMTEKRFRQNPPVELFNKLSLTSEPKQNAVSQSTANQPFLRPVKNSKDMNGSSEAHMITNKSTEELQKLPIKQSQKESEGILTEITSRVNMFSRSLGIHKQDL</sequence>
<accession>A0ACC2L040</accession>
<evidence type="ECO:0000313" key="1">
    <source>
        <dbReference type="EMBL" id="KAJ8626511.1"/>
    </source>
</evidence>
<comment type="caution">
    <text evidence="1">The sequence shown here is derived from an EMBL/GenBank/DDBJ whole genome shotgun (WGS) entry which is preliminary data.</text>
</comment>